<accession>A0A101FXD5</accession>
<dbReference type="PANTHER" id="PTHR47245">
    <property type="entry name" value="PEPTIDYLPROLYL ISOMERASE"/>
    <property type="match status" value="1"/>
</dbReference>
<proteinExistence type="predicted"/>
<dbReference type="SUPFAM" id="SSF54534">
    <property type="entry name" value="FKBP-like"/>
    <property type="match status" value="1"/>
</dbReference>
<dbReference type="PANTHER" id="PTHR47245:SF2">
    <property type="entry name" value="PEPTIDYL-PROLYL CIS-TRANS ISOMERASE HP_0175-RELATED"/>
    <property type="match status" value="1"/>
</dbReference>
<gene>
    <name evidence="3" type="ORF">XD73_0970</name>
</gene>
<organism evidence="3 4">
    <name type="scientific">Anaerolinea thermophila</name>
    <dbReference type="NCBI Taxonomy" id="167964"/>
    <lineage>
        <taxon>Bacteria</taxon>
        <taxon>Bacillati</taxon>
        <taxon>Chloroflexota</taxon>
        <taxon>Anaerolineae</taxon>
        <taxon>Anaerolineales</taxon>
        <taxon>Anaerolineaceae</taxon>
        <taxon>Anaerolinea</taxon>
    </lineage>
</organism>
<protein>
    <recommendedName>
        <fullName evidence="2">PpiC domain-containing protein</fullName>
    </recommendedName>
</protein>
<keyword evidence="1" id="KW-0697">Rotamase</keyword>
<reference evidence="3 4" key="1">
    <citation type="journal article" date="2015" name="MBio">
        <title>Genome-Resolved Metagenomic Analysis Reveals Roles for Candidate Phyla and Other Microbial Community Members in Biogeochemical Transformations in Oil Reservoirs.</title>
        <authorList>
            <person name="Hu P."/>
            <person name="Tom L."/>
            <person name="Singh A."/>
            <person name="Thomas B.C."/>
            <person name="Baker B.J."/>
            <person name="Piceno Y.M."/>
            <person name="Andersen G.L."/>
            <person name="Banfield J.F."/>
        </authorList>
    </citation>
    <scope>NUCLEOTIDE SEQUENCE [LARGE SCALE GENOMIC DNA]</scope>
    <source>
        <strain evidence="3">46_16</strain>
    </source>
</reference>
<keyword evidence="1" id="KW-0413">Isomerase</keyword>
<dbReference type="Gene3D" id="3.10.50.40">
    <property type="match status" value="1"/>
</dbReference>
<feature type="domain" description="PpiC" evidence="2">
    <location>
        <begin position="1"/>
        <end position="108"/>
    </location>
</feature>
<dbReference type="InterPro" id="IPR050245">
    <property type="entry name" value="PrsA_foldase"/>
</dbReference>
<evidence type="ECO:0000259" key="2">
    <source>
        <dbReference type="PROSITE" id="PS50198"/>
    </source>
</evidence>
<dbReference type="Pfam" id="PF00639">
    <property type="entry name" value="Rotamase"/>
    <property type="match status" value="1"/>
</dbReference>
<dbReference type="Proteomes" id="UP000064249">
    <property type="component" value="Unassembled WGS sequence"/>
</dbReference>
<dbReference type="InterPro" id="IPR000297">
    <property type="entry name" value="PPIase_PpiC"/>
</dbReference>
<comment type="caution">
    <text evidence="3">The sequence shown here is derived from an EMBL/GenBank/DDBJ whole genome shotgun (WGS) entry which is preliminary data.</text>
</comment>
<dbReference type="AlphaFoldDB" id="A0A101FXD5"/>
<dbReference type="GO" id="GO:0003755">
    <property type="term" value="F:peptidyl-prolyl cis-trans isomerase activity"/>
    <property type="evidence" value="ECO:0007669"/>
    <property type="project" value="UniProtKB-KW"/>
</dbReference>
<evidence type="ECO:0000256" key="1">
    <source>
        <dbReference type="PROSITE-ProRule" id="PRU00278"/>
    </source>
</evidence>
<dbReference type="PROSITE" id="PS50198">
    <property type="entry name" value="PPIC_PPIASE_2"/>
    <property type="match status" value="1"/>
</dbReference>
<dbReference type="EMBL" id="LGFU01000062">
    <property type="protein sequence ID" value="KUK46162.1"/>
    <property type="molecule type" value="Genomic_DNA"/>
</dbReference>
<dbReference type="InterPro" id="IPR046357">
    <property type="entry name" value="PPIase_dom_sf"/>
</dbReference>
<evidence type="ECO:0000313" key="3">
    <source>
        <dbReference type="EMBL" id="KUK46162.1"/>
    </source>
</evidence>
<sequence>LKWQMLAIKQRDEIIKLVPERAVQVELQQIFAYTETGARNAVGSLNAGTPFEEVAFVYDPAAGGYLGWVPEGYLLIPALEQAAFSLPVGEYSGIIESEIGYHIVKVLAREERPLSHDALLSLQRQALHNWLADKRESSTIEVLID</sequence>
<feature type="non-terminal residue" evidence="3">
    <location>
        <position position="1"/>
    </location>
</feature>
<evidence type="ECO:0000313" key="4">
    <source>
        <dbReference type="Proteomes" id="UP000064249"/>
    </source>
</evidence>
<name>A0A101FXD5_9CHLR</name>